<evidence type="ECO:0000313" key="3">
    <source>
        <dbReference type="Proteomes" id="UP000001933"/>
    </source>
</evidence>
<dbReference type="HOGENOM" id="CLU_198877_0_0_7"/>
<dbReference type="EMBL" id="CP000252">
    <property type="protein sequence ID" value="ABC77427.1"/>
    <property type="molecule type" value="Genomic_DNA"/>
</dbReference>
<dbReference type="STRING" id="56780.SYN_03143"/>
<feature type="transmembrane region" description="Helical" evidence="1">
    <location>
        <begin position="39"/>
        <end position="64"/>
    </location>
</feature>
<proteinExistence type="predicted"/>
<dbReference type="InParanoid" id="Q2LTL6"/>
<evidence type="ECO:0000313" key="2">
    <source>
        <dbReference type="EMBL" id="ABC77427.1"/>
    </source>
</evidence>
<organism evidence="2 3">
    <name type="scientific">Syntrophus aciditrophicus (strain SB)</name>
    <dbReference type="NCBI Taxonomy" id="56780"/>
    <lineage>
        <taxon>Bacteria</taxon>
        <taxon>Pseudomonadati</taxon>
        <taxon>Thermodesulfobacteriota</taxon>
        <taxon>Syntrophia</taxon>
        <taxon>Syntrophales</taxon>
        <taxon>Syntrophaceae</taxon>
        <taxon>Syntrophus</taxon>
    </lineage>
</organism>
<dbReference type="Proteomes" id="UP000001933">
    <property type="component" value="Chromosome"/>
</dbReference>
<keyword evidence="1" id="KW-1133">Transmembrane helix</keyword>
<dbReference type="KEGG" id="sat:SYN_03143"/>
<keyword evidence="1" id="KW-0812">Transmembrane</keyword>
<keyword evidence="1" id="KW-0472">Membrane</keyword>
<name>Q2LTL6_SYNAS</name>
<dbReference type="AlphaFoldDB" id="Q2LTL6"/>
<reference evidence="2 3" key="1">
    <citation type="journal article" date="2007" name="Proc. Natl. Acad. Sci. U.S.A.">
        <title>The genome of Syntrophus aciditrophicus: life at the thermodynamic limit of microbial growth.</title>
        <authorList>
            <person name="McInerney M.J."/>
            <person name="Rohlin L."/>
            <person name="Mouttaki H."/>
            <person name="Kim U."/>
            <person name="Krupp R.S."/>
            <person name="Rios-Hernandez L."/>
            <person name="Sieber J."/>
            <person name="Struchtemeyer C.G."/>
            <person name="Bhattacharyya A."/>
            <person name="Campbell J.W."/>
            <person name="Gunsalus R.P."/>
        </authorList>
    </citation>
    <scope>NUCLEOTIDE SEQUENCE [LARGE SCALE GENOMIC DNA]</scope>
    <source>
        <strain evidence="2 3">SB</strain>
    </source>
</reference>
<gene>
    <name evidence="2" type="ORF">SYN_03143</name>
</gene>
<protein>
    <submittedName>
        <fullName evidence="2">Hypothetical membrane protein</fullName>
    </submittedName>
</protein>
<keyword evidence="3" id="KW-1185">Reference proteome</keyword>
<accession>Q2LTL6</accession>
<sequence length="75" mass="8732">MFFFWLKTGVVGFCSILFLIMGIDNLFNAYSLTHPQTFIMYFFASNLIILISLTGLLFSVFRIYDFIKNKGIKTQ</sequence>
<evidence type="ECO:0000256" key="1">
    <source>
        <dbReference type="SAM" id="Phobius"/>
    </source>
</evidence>